<reference evidence="2 3" key="1">
    <citation type="submission" date="2023-01" db="EMBL/GenBank/DDBJ databases">
        <authorList>
            <person name="Kreplak J."/>
        </authorList>
    </citation>
    <scope>NUCLEOTIDE SEQUENCE [LARGE SCALE GENOMIC DNA]</scope>
</reference>
<evidence type="ECO:0000313" key="3">
    <source>
        <dbReference type="Proteomes" id="UP001157006"/>
    </source>
</evidence>
<evidence type="ECO:0000256" key="1">
    <source>
        <dbReference type="SAM" id="MobiDB-lite"/>
    </source>
</evidence>
<name>A0AAV0YFV7_VICFA</name>
<gene>
    <name evidence="2" type="ORF">VFH_U094000</name>
</gene>
<evidence type="ECO:0000313" key="2">
    <source>
        <dbReference type="EMBL" id="CAI8584816.1"/>
    </source>
</evidence>
<comment type="caution">
    <text evidence="2">The sequence shown here is derived from an EMBL/GenBank/DDBJ whole genome shotgun (WGS) entry which is preliminary data.</text>
</comment>
<protein>
    <submittedName>
        <fullName evidence="2">Uncharacterized protein</fullName>
    </submittedName>
</protein>
<feature type="region of interest" description="Disordered" evidence="1">
    <location>
        <begin position="1"/>
        <end position="24"/>
    </location>
</feature>
<keyword evidence="3" id="KW-1185">Reference proteome</keyword>
<accession>A0AAV0YFV7</accession>
<dbReference type="AlphaFoldDB" id="A0AAV0YFV7"/>
<proteinExistence type="predicted"/>
<sequence length="174" mass="19792">MRDRDQDQIPLDKGSPKKAHLSRSEASGLATPFLKLLVILHTRILQTPEELVVDIFKEDLNFLHNLHEADKIELLSDVTFYNYWAASLFSLVTGSQSDILAMGNPSKDRDTWKEKCEAIKEEAKIHDSPFNLASRIDELEGYLEAKKKHHQETSIAATEAHSRAYQALNTFSQE</sequence>
<organism evidence="2 3">
    <name type="scientific">Vicia faba</name>
    <name type="common">Broad bean</name>
    <name type="synonym">Faba vulgaris</name>
    <dbReference type="NCBI Taxonomy" id="3906"/>
    <lineage>
        <taxon>Eukaryota</taxon>
        <taxon>Viridiplantae</taxon>
        <taxon>Streptophyta</taxon>
        <taxon>Embryophyta</taxon>
        <taxon>Tracheophyta</taxon>
        <taxon>Spermatophyta</taxon>
        <taxon>Magnoliopsida</taxon>
        <taxon>eudicotyledons</taxon>
        <taxon>Gunneridae</taxon>
        <taxon>Pentapetalae</taxon>
        <taxon>rosids</taxon>
        <taxon>fabids</taxon>
        <taxon>Fabales</taxon>
        <taxon>Fabaceae</taxon>
        <taxon>Papilionoideae</taxon>
        <taxon>50 kb inversion clade</taxon>
        <taxon>NPAAA clade</taxon>
        <taxon>Hologalegina</taxon>
        <taxon>IRL clade</taxon>
        <taxon>Fabeae</taxon>
        <taxon>Vicia</taxon>
    </lineage>
</organism>
<dbReference type="EMBL" id="CATIWC010002425">
    <property type="protein sequence ID" value="CAI8584816.1"/>
    <property type="molecule type" value="Genomic_DNA"/>
</dbReference>
<dbReference type="Proteomes" id="UP001157006">
    <property type="component" value="Unassembled WGS sequence"/>
</dbReference>